<protein>
    <submittedName>
        <fullName evidence="2">Por secretion system C-terminal sorting domain-containing protein</fullName>
    </submittedName>
</protein>
<dbReference type="OrthoDB" id="2582440at2"/>
<evidence type="ECO:0000256" key="1">
    <source>
        <dbReference type="ARBA" id="ARBA00022729"/>
    </source>
</evidence>
<organism evidence="2 3">
    <name type="scientific">Algibacter pectinivorans</name>
    <dbReference type="NCBI Taxonomy" id="870482"/>
    <lineage>
        <taxon>Bacteria</taxon>
        <taxon>Pseudomonadati</taxon>
        <taxon>Bacteroidota</taxon>
        <taxon>Flavobacteriia</taxon>
        <taxon>Flavobacteriales</taxon>
        <taxon>Flavobacteriaceae</taxon>
        <taxon>Algibacter</taxon>
    </lineage>
</organism>
<gene>
    <name evidence="2" type="ORF">SAMN04487987_107106</name>
</gene>
<reference evidence="3" key="1">
    <citation type="submission" date="2016-10" db="EMBL/GenBank/DDBJ databases">
        <authorList>
            <person name="Varghese N."/>
            <person name="Submissions S."/>
        </authorList>
    </citation>
    <scope>NUCLEOTIDE SEQUENCE [LARGE SCALE GENOMIC DNA]</scope>
    <source>
        <strain evidence="3">DSM 25730</strain>
    </source>
</reference>
<accession>A0A1I1R3S1</accession>
<sequence length="626" mass="69697">MTFKLTLLLLFAANLIFSQDPDLYVDDNSYLYAKDIVVFVNNDIRLETPTSNLFFRGDAQLVQNNDVKNSDAGALSIFQNQTAGVYEYNYFCSPVGAPVDGITKTNVPFNGSTIYDPADETDVENVTSTPYNFIPAYESTATALSSHWMYTIRDGEGYWNWTQILNTGDAETGYGFSLKGSPNTNNMLDFRGRPNNGTITVSCSFDGTDDQPSGTPNKVVTLTGNPYPSALDLKLFFVNSASNQTNLDGELFFWEQLVTGSHYLAEYEGGYATYAPGNLSDPTDNGTYISAAFKTYNDSDGSDNTTTTTSTVDYSANNQRRYAAVGQGFVIQSDVNGGFATFDNSMRVYYPEDATDGSIFAKSSVKKNKDTSIAQVIPMSHNGVDYKSIFENPTIIPEIKLHSHINKTFYKENVIAFREGTPNNEVFNKFFDAQNINDFRDDVYLYSSDKELVLKSIKYNENTRLPLGIKTAKSNTVINITVHELKDVPKDVNIYIYDNETDTYTDIVNNTFNIILDKGVFNDRFEVTFTKNNASLSTTENSIDDFMVFQNNTISEISLVNPNSLDIKSFTLYDVAGKQVMQHVISSNSAKLSYSTKALSDGVYVAKINLNDHQVFSKKIIVSNKN</sequence>
<name>A0A1I1R3S1_9FLAO</name>
<proteinExistence type="predicted"/>
<keyword evidence="1" id="KW-0732">Signal</keyword>
<dbReference type="Proteomes" id="UP000199439">
    <property type="component" value="Unassembled WGS sequence"/>
</dbReference>
<dbReference type="InterPro" id="IPR026444">
    <property type="entry name" value="Secre_tail"/>
</dbReference>
<evidence type="ECO:0000313" key="2">
    <source>
        <dbReference type="EMBL" id="SFD24920.1"/>
    </source>
</evidence>
<dbReference type="NCBIfam" id="TIGR04183">
    <property type="entry name" value="Por_Secre_tail"/>
    <property type="match status" value="1"/>
</dbReference>
<dbReference type="EMBL" id="FOMI01000007">
    <property type="protein sequence ID" value="SFD24920.1"/>
    <property type="molecule type" value="Genomic_DNA"/>
</dbReference>
<keyword evidence="3" id="KW-1185">Reference proteome</keyword>
<dbReference type="STRING" id="870482.SAMN04487987_107106"/>
<dbReference type="RefSeq" id="WP_092852272.1">
    <property type="nucleotide sequence ID" value="NZ_FOMI01000007.1"/>
</dbReference>
<dbReference type="AlphaFoldDB" id="A0A1I1R3S1"/>
<evidence type="ECO:0000313" key="3">
    <source>
        <dbReference type="Proteomes" id="UP000199439"/>
    </source>
</evidence>